<keyword evidence="1" id="KW-0472">Membrane</keyword>
<dbReference type="AlphaFoldDB" id="D1CIF2"/>
<proteinExistence type="predicted"/>
<evidence type="ECO:0000313" key="2">
    <source>
        <dbReference type="EMBL" id="ACZ43523.1"/>
    </source>
</evidence>
<keyword evidence="3" id="KW-1185">Reference proteome</keyword>
<dbReference type="EMBL" id="CP001826">
    <property type="protein sequence ID" value="ACZ43523.1"/>
    <property type="molecule type" value="Genomic_DNA"/>
</dbReference>
<organism evidence="2 3">
    <name type="scientific">Thermobaculum terrenum (strain ATCC BAA-798 / CCMEE 7001 / YNP1)</name>
    <dbReference type="NCBI Taxonomy" id="525904"/>
    <lineage>
        <taxon>Bacteria</taxon>
        <taxon>Bacillati</taxon>
        <taxon>Chloroflexota</taxon>
        <taxon>Chloroflexia</taxon>
        <taxon>Candidatus Thermobaculales</taxon>
        <taxon>Candidatus Thermobaculaceae</taxon>
        <taxon>Thermobaculum</taxon>
    </lineage>
</organism>
<sequence>MRKGCFRAGLHRQLFPLEGASDLRVVLLVAYLPVLLWLVGLELPASVASMAFAISLVSIGLGALLGRRLGVSPWGTIWRSGMLAEAFFITYIGRSLWGKWWLGMGLAIAGLGVMVVAAALLRCLLPSRD</sequence>
<keyword evidence="1" id="KW-0812">Transmembrane</keyword>
<reference evidence="3" key="1">
    <citation type="journal article" date="2010" name="Stand. Genomic Sci.">
        <title>Complete genome sequence of 'Thermobaculum terrenum' type strain (YNP1).</title>
        <authorList>
            <person name="Kiss H."/>
            <person name="Cleland D."/>
            <person name="Lapidus A."/>
            <person name="Lucas S."/>
            <person name="Glavina Del Rio T."/>
            <person name="Nolan M."/>
            <person name="Tice H."/>
            <person name="Han C."/>
            <person name="Goodwin L."/>
            <person name="Pitluck S."/>
            <person name="Liolios K."/>
            <person name="Ivanova N."/>
            <person name="Mavromatis K."/>
            <person name="Ovchinnikova G."/>
            <person name="Pati A."/>
            <person name="Chen A."/>
            <person name="Palaniappan K."/>
            <person name="Land M."/>
            <person name="Hauser L."/>
            <person name="Chang Y."/>
            <person name="Jeffries C."/>
            <person name="Lu M."/>
            <person name="Brettin T."/>
            <person name="Detter J."/>
            <person name="Goker M."/>
            <person name="Tindall B."/>
            <person name="Beck B."/>
            <person name="McDermott T."/>
            <person name="Woyke T."/>
            <person name="Bristow J."/>
            <person name="Eisen J."/>
            <person name="Markowitz V."/>
            <person name="Hugenholtz P."/>
            <person name="Kyrpides N."/>
            <person name="Klenk H."/>
            <person name="Cheng J."/>
        </authorList>
    </citation>
    <scope>NUCLEOTIDE SEQUENCE [LARGE SCALE GENOMIC DNA]</scope>
    <source>
        <strain evidence="3">ATCC BAA-798 / YNP1</strain>
    </source>
</reference>
<name>D1CIF2_THET1</name>
<evidence type="ECO:0000313" key="3">
    <source>
        <dbReference type="Proteomes" id="UP000000323"/>
    </source>
</evidence>
<gene>
    <name evidence="2" type="ordered locus">Tter_2635</name>
</gene>
<keyword evidence="1" id="KW-1133">Transmembrane helix</keyword>
<accession>D1CIF2</accession>
<dbReference type="RefSeq" id="WP_012876554.1">
    <property type="nucleotide sequence ID" value="NC_013526.1"/>
</dbReference>
<dbReference type="Proteomes" id="UP000000323">
    <property type="component" value="Chromosome 2"/>
</dbReference>
<dbReference type="HOGENOM" id="CLU_1947828_0_0_0"/>
<feature type="transmembrane region" description="Helical" evidence="1">
    <location>
        <begin position="21"/>
        <end position="39"/>
    </location>
</feature>
<feature type="transmembrane region" description="Helical" evidence="1">
    <location>
        <begin position="100"/>
        <end position="125"/>
    </location>
</feature>
<feature type="transmembrane region" description="Helical" evidence="1">
    <location>
        <begin position="77"/>
        <end position="94"/>
    </location>
</feature>
<dbReference type="KEGG" id="ttr:Tter_2635"/>
<feature type="transmembrane region" description="Helical" evidence="1">
    <location>
        <begin position="45"/>
        <end position="65"/>
    </location>
</feature>
<protein>
    <submittedName>
        <fullName evidence="2">Uncharacterized protein</fullName>
    </submittedName>
</protein>
<evidence type="ECO:0000256" key="1">
    <source>
        <dbReference type="SAM" id="Phobius"/>
    </source>
</evidence>